<feature type="transmembrane region" description="Helical" evidence="10">
    <location>
        <begin position="526"/>
        <end position="546"/>
    </location>
</feature>
<dbReference type="Pfam" id="PF22776">
    <property type="entry name" value="K_trans_C"/>
    <property type="match status" value="1"/>
</dbReference>
<evidence type="ECO:0000256" key="7">
    <source>
        <dbReference type="ARBA" id="ARBA00023065"/>
    </source>
</evidence>
<dbReference type="InterPro" id="IPR053952">
    <property type="entry name" value="K_trans_C"/>
</dbReference>
<evidence type="ECO:0000256" key="8">
    <source>
        <dbReference type="ARBA" id="ARBA00023136"/>
    </source>
</evidence>
<dbReference type="OrthoDB" id="504708at2759"/>
<evidence type="ECO:0000256" key="1">
    <source>
        <dbReference type="ARBA" id="ARBA00004141"/>
    </source>
</evidence>
<feature type="transmembrane region" description="Helical" evidence="10">
    <location>
        <begin position="297"/>
        <end position="317"/>
    </location>
</feature>
<dbReference type="GO" id="GO:0016020">
    <property type="term" value="C:membrane"/>
    <property type="evidence" value="ECO:0007669"/>
    <property type="project" value="UniProtKB-SubCell"/>
</dbReference>
<sequence length="862" mass="95776">MTSIRIAEGPAHPRRTEFTDDTNIGAREHSIYQHKTLERSRTTLAEDGIVNLRSRGRSRSRTNSSFLERRFSLSSKETNEEDDDPGLGRPDDFKHKQEFKGRYLIWLAYQSVGVIYGDVGTSPLYVYSSVFTSPPSKQNLVGILSVIIWSLSIMVTLKYVLCILYADNDGEGGSFSTYSLLSRYLNITHRDPREKTMVQMKRIKSGDLEIAGRTIRRGLEHSKFFKRFLKVVGIVAVTAVIADGVLTPAQSVLGAVQGIEVVKPDISKSTVLGVTNAILVFMFAIQPLGIARMTFAFSPIIIIWLGFNASFGIYNLVKYDATVFKAFNPGFAFEFLIRNGHEGWKMLGGVLLAFTGVEALFADLGAFSRGAIQLSWLTYTYPCLLLAYIGQAAYISEHPAAYSNPFFNAAPPGTLYPSLVMAILAAIVASQAIITATFQLLSQVMKLSYFPQLKVVHTSDTFHGQLYVPLANWLLMIGTILVASIYNNTTSLGNAYGVCVMLVTFFDTSMVALAAMFVWGYRPYLVFLPWLIIACHDATYLSAALVKVPSGGWFTLSLAALLAIIFLTWRYGKEQQWAVEAEDRFPTSHFIHKKQDGSMRLTERYSGTSLSSSRGLGIFFDKAGETTPTVFSQFAIKLTAMPEAMVFFHLRPLERPSVPAEERYSVSRLAIPHCYRLVCRHGYNDTVMTADLGAIIYEQVRDFIAAQQHRQQQQQADNENAIDDDDDDDTPDPAVPRRSGEVHRPSADNEKDIDADSASQATLPPGSDAAAQQQAKSLSSSSDERIPRISAEAELTRLDAAFAHKVLYIVGKESLKIKSNTGYIRGAFLWVFLWMRENTRGKIADLRLPGDSVVEVGFLKEI</sequence>
<evidence type="ECO:0000256" key="2">
    <source>
        <dbReference type="ARBA" id="ARBA00022448"/>
    </source>
</evidence>
<proteinExistence type="predicted"/>
<feature type="domain" description="K+ potassium transporter C-terminal" evidence="12">
    <location>
        <begin position="615"/>
        <end position="862"/>
    </location>
</feature>
<feature type="transmembrane region" description="Helical" evidence="10">
    <location>
        <begin position="415"/>
        <end position="441"/>
    </location>
</feature>
<keyword evidence="2" id="KW-0813">Transport</keyword>
<feature type="compositionally biased region" description="Low complexity" evidence="9">
    <location>
        <begin position="767"/>
        <end position="781"/>
    </location>
</feature>
<dbReference type="EMBL" id="ML996081">
    <property type="protein sequence ID" value="KAF2156836.1"/>
    <property type="molecule type" value="Genomic_DNA"/>
</dbReference>
<evidence type="ECO:0000313" key="14">
    <source>
        <dbReference type="Proteomes" id="UP000799439"/>
    </source>
</evidence>
<keyword evidence="8 10" id="KW-0472">Membrane</keyword>
<feature type="transmembrane region" description="Helical" evidence="10">
    <location>
        <begin position="228"/>
        <end position="246"/>
    </location>
</feature>
<protein>
    <submittedName>
        <fullName evidence="13">Potassium transporter</fullName>
    </submittedName>
</protein>
<dbReference type="InterPro" id="IPR053951">
    <property type="entry name" value="K_trans_N"/>
</dbReference>
<comment type="caution">
    <text evidence="13">The sequence shown here is derived from an EMBL/GenBank/DDBJ whole genome shotgun (WGS) entry which is preliminary data.</text>
</comment>
<feature type="domain" description="K+ potassium transporter integral membrane" evidence="11">
    <location>
        <begin position="107"/>
        <end position="592"/>
    </location>
</feature>
<dbReference type="GO" id="GO:0015079">
    <property type="term" value="F:potassium ion transmembrane transporter activity"/>
    <property type="evidence" value="ECO:0007669"/>
    <property type="project" value="InterPro"/>
</dbReference>
<feature type="transmembrane region" description="Helical" evidence="10">
    <location>
        <begin position="376"/>
        <end position="395"/>
    </location>
</feature>
<reference evidence="13" key="1">
    <citation type="journal article" date="2020" name="Stud. Mycol.">
        <title>101 Dothideomycetes genomes: a test case for predicting lifestyles and emergence of pathogens.</title>
        <authorList>
            <person name="Haridas S."/>
            <person name="Albert R."/>
            <person name="Binder M."/>
            <person name="Bloem J."/>
            <person name="Labutti K."/>
            <person name="Salamov A."/>
            <person name="Andreopoulos B."/>
            <person name="Baker S."/>
            <person name="Barry K."/>
            <person name="Bills G."/>
            <person name="Bluhm B."/>
            <person name="Cannon C."/>
            <person name="Castanera R."/>
            <person name="Culley D."/>
            <person name="Daum C."/>
            <person name="Ezra D."/>
            <person name="Gonzalez J."/>
            <person name="Henrissat B."/>
            <person name="Kuo A."/>
            <person name="Liang C."/>
            <person name="Lipzen A."/>
            <person name="Lutzoni F."/>
            <person name="Magnuson J."/>
            <person name="Mondo S."/>
            <person name="Nolan M."/>
            <person name="Ohm R."/>
            <person name="Pangilinan J."/>
            <person name="Park H.-J."/>
            <person name="Ramirez L."/>
            <person name="Alfaro M."/>
            <person name="Sun H."/>
            <person name="Tritt A."/>
            <person name="Yoshinaga Y."/>
            <person name="Zwiers L.-H."/>
            <person name="Turgeon B."/>
            <person name="Goodwin S."/>
            <person name="Spatafora J."/>
            <person name="Crous P."/>
            <person name="Grigoriev I."/>
        </authorList>
    </citation>
    <scope>NUCLEOTIDE SEQUENCE</scope>
    <source>
        <strain evidence="13">CBS 260.36</strain>
    </source>
</reference>
<feature type="transmembrane region" description="Helical" evidence="10">
    <location>
        <begin position="495"/>
        <end position="519"/>
    </location>
</feature>
<dbReference type="PANTHER" id="PTHR30540:SF83">
    <property type="entry name" value="K+ POTASSIUM TRANSPORTER"/>
    <property type="match status" value="1"/>
</dbReference>
<keyword evidence="5" id="KW-0630">Potassium</keyword>
<dbReference type="PANTHER" id="PTHR30540">
    <property type="entry name" value="OSMOTIC STRESS POTASSIUM TRANSPORTER"/>
    <property type="match status" value="1"/>
</dbReference>
<dbReference type="Pfam" id="PF02705">
    <property type="entry name" value="K_trans"/>
    <property type="match status" value="1"/>
</dbReference>
<dbReference type="InterPro" id="IPR003855">
    <property type="entry name" value="K+_transporter"/>
</dbReference>
<dbReference type="Proteomes" id="UP000799439">
    <property type="component" value="Unassembled WGS sequence"/>
</dbReference>
<keyword evidence="3" id="KW-0633">Potassium transport</keyword>
<evidence type="ECO:0000256" key="9">
    <source>
        <dbReference type="SAM" id="MobiDB-lite"/>
    </source>
</evidence>
<evidence type="ECO:0000259" key="12">
    <source>
        <dbReference type="Pfam" id="PF22776"/>
    </source>
</evidence>
<feature type="compositionally biased region" description="Basic and acidic residues" evidence="9">
    <location>
        <begin position="738"/>
        <end position="754"/>
    </location>
</feature>
<evidence type="ECO:0000259" key="11">
    <source>
        <dbReference type="Pfam" id="PF02705"/>
    </source>
</evidence>
<feature type="transmembrane region" description="Helical" evidence="10">
    <location>
        <begin position="140"/>
        <end position="166"/>
    </location>
</feature>
<comment type="subcellular location">
    <subcellularLocation>
        <location evidence="1">Membrane</location>
        <topology evidence="1">Multi-pass membrane protein</topology>
    </subcellularLocation>
</comment>
<accession>A0A9P4MRR5</accession>
<feature type="transmembrane region" description="Helical" evidence="10">
    <location>
        <begin position="462"/>
        <end position="483"/>
    </location>
</feature>
<keyword evidence="7" id="KW-0406">Ion transport</keyword>
<keyword evidence="4 10" id="KW-0812">Transmembrane</keyword>
<name>A0A9P4MRR5_9PEZI</name>
<feature type="transmembrane region" description="Helical" evidence="10">
    <location>
        <begin position="346"/>
        <end position="364"/>
    </location>
</feature>
<keyword evidence="14" id="KW-1185">Reference proteome</keyword>
<feature type="transmembrane region" description="Helical" evidence="10">
    <location>
        <begin position="103"/>
        <end position="128"/>
    </location>
</feature>
<gene>
    <name evidence="13" type="ORF">K461DRAFT_289209</name>
</gene>
<feature type="region of interest" description="Disordered" evidence="9">
    <location>
        <begin position="707"/>
        <end position="785"/>
    </location>
</feature>
<feature type="compositionally biased region" description="Acidic residues" evidence="9">
    <location>
        <begin position="720"/>
        <end position="731"/>
    </location>
</feature>
<evidence type="ECO:0000256" key="10">
    <source>
        <dbReference type="SAM" id="Phobius"/>
    </source>
</evidence>
<feature type="region of interest" description="Disordered" evidence="9">
    <location>
        <begin position="74"/>
        <end position="93"/>
    </location>
</feature>
<dbReference type="AlphaFoldDB" id="A0A9P4MRR5"/>
<evidence type="ECO:0000256" key="6">
    <source>
        <dbReference type="ARBA" id="ARBA00022989"/>
    </source>
</evidence>
<evidence type="ECO:0000256" key="4">
    <source>
        <dbReference type="ARBA" id="ARBA00022692"/>
    </source>
</evidence>
<feature type="transmembrane region" description="Helical" evidence="10">
    <location>
        <begin position="266"/>
        <end position="285"/>
    </location>
</feature>
<evidence type="ECO:0000256" key="3">
    <source>
        <dbReference type="ARBA" id="ARBA00022538"/>
    </source>
</evidence>
<evidence type="ECO:0000313" key="13">
    <source>
        <dbReference type="EMBL" id="KAF2156836.1"/>
    </source>
</evidence>
<dbReference type="NCBIfam" id="TIGR00794">
    <property type="entry name" value="kup"/>
    <property type="match status" value="1"/>
</dbReference>
<organism evidence="13 14">
    <name type="scientific">Myriangium duriaei CBS 260.36</name>
    <dbReference type="NCBI Taxonomy" id="1168546"/>
    <lineage>
        <taxon>Eukaryota</taxon>
        <taxon>Fungi</taxon>
        <taxon>Dikarya</taxon>
        <taxon>Ascomycota</taxon>
        <taxon>Pezizomycotina</taxon>
        <taxon>Dothideomycetes</taxon>
        <taxon>Dothideomycetidae</taxon>
        <taxon>Myriangiales</taxon>
        <taxon>Myriangiaceae</taxon>
        <taxon>Myriangium</taxon>
    </lineage>
</organism>
<evidence type="ECO:0000256" key="5">
    <source>
        <dbReference type="ARBA" id="ARBA00022958"/>
    </source>
</evidence>
<feature type="compositionally biased region" description="Low complexity" evidence="9">
    <location>
        <begin position="707"/>
        <end position="719"/>
    </location>
</feature>
<keyword evidence="6 10" id="KW-1133">Transmembrane helix</keyword>
<feature type="transmembrane region" description="Helical" evidence="10">
    <location>
        <begin position="552"/>
        <end position="569"/>
    </location>
</feature>